<dbReference type="EMBL" id="KB446541">
    <property type="protein sequence ID" value="EME42568.1"/>
    <property type="molecule type" value="Genomic_DNA"/>
</dbReference>
<accession>N1PJ01</accession>
<dbReference type="InterPro" id="IPR017853">
    <property type="entry name" value="GH"/>
</dbReference>
<dbReference type="Pfam" id="PF11790">
    <property type="entry name" value="Glyco_hydro_cc"/>
    <property type="match status" value="1"/>
</dbReference>
<dbReference type="InterPro" id="IPR053183">
    <property type="entry name" value="ASL1"/>
</dbReference>
<dbReference type="InterPro" id="IPR024655">
    <property type="entry name" value="Asl1_glyco_hydro_catalytic"/>
</dbReference>
<dbReference type="STRING" id="675120.N1PJ01"/>
<dbReference type="GO" id="GO:0009277">
    <property type="term" value="C:fungal-type cell wall"/>
    <property type="evidence" value="ECO:0007669"/>
    <property type="project" value="TreeGrafter"/>
</dbReference>
<reference evidence="3" key="1">
    <citation type="journal article" date="2012" name="PLoS Genet.">
        <title>The genomes of the fungal plant pathogens Cladosporium fulvum and Dothistroma septosporum reveal adaptation to different hosts and lifestyles but also signatures of common ancestry.</title>
        <authorList>
            <person name="de Wit P.J.G.M."/>
            <person name="van der Burgt A."/>
            <person name="Oekmen B."/>
            <person name="Stergiopoulos I."/>
            <person name="Abd-Elsalam K.A."/>
            <person name="Aerts A.L."/>
            <person name="Bahkali A.H."/>
            <person name="Beenen H.G."/>
            <person name="Chettri P."/>
            <person name="Cox M.P."/>
            <person name="Datema E."/>
            <person name="de Vries R.P."/>
            <person name="Dhillon B."/>
            <person name="Ganley A.R."/>
            <person name="Griffiths S.A."/>
            <person name="Guo Y."/>
            <person name="Hamelin R.C."/>
            <person name="Henrissat B."/>
            <person name="Kabir M.S."/>
            <person name="Jashni M.K."/>
            <person name="Kema G."/>
            <person name="Klaubauf S."/>
            <person name="Lapidus A."/>
            <person name="Levasseur A."/>
            <person name="Lindquist E."/>
            <person name="Mehrabi R."/>
            <person name="Ohm R.A."/>
            <person name="Owen T.J."/>
            <person name="Salamov A."/>
            <person name="Schwelm A."/>
            <person name="Schijlen E."/>
            <person name="Sun H."/>
            <person name="van den Burg H.A."/>
            <person name="van Ham R.C.H.J."/>
            <person name="Zhang S."/>
            <person name="Goodwin S.B."/>
            <person name="Grigoriev I.V."/>
            <person name="Collemare J."/>
            <person name="Bradshaw R.E."/>
        </authorList>
    </citation>
    <scope>NUCLEOTIDE SEQUENCE [LARGE SCALE GENOMIC DNA]</scope>
    <source>
        <strain evidence="3">NZE10 / CBS 128990</strain>
    </source>
</reference>
<dbReference type="PANTHER" id="PTHR34154">
    <property type="entry name" value="ALKALI-SENSITIVE LINKAGE PROTEIN 1"/>
    <property type="match status" value="1"/>
</dbReference>
<keyword evidence="3" id="KW-1185">Reference proteome</keyword>
<evidence type="ECO:0000313" key="3">
    <source>
        <dbReference type="Proteomes" id="UP000016933"/>
    </source>
</evidence>
<sequence length="232" mass="25088">MLWGTGDSSSFYTTVKGLKDGGMNISSVLFFNEPDGCGQVYGGSCIDVETAAATWKSQIEPLKDLGIKLGGPAVTSANSGFTWLQNFFTQCAGGCSVDFLPVHYYGDFQGLASHIGQVNATYQNISSMWVTEFGYPNQSLEISQNFYNQSVAFLDRVPYIQRYSYFGSFRSDVSNVGPNAAMLTQKGQLTDIGAWYLGDAATGNIPKGDGAHLARFAGWPLVVFAALFYCIA</sequence>
<dbReference type="GO" id="GO:0071966">
    <property type="term" value="P:fungal-type cell wall polysaccharide metabolic process"/>
    <property type="evidence" value="ECO:0007669"/>
    <property type="project" value="TreeGrafter"/>
</dbReference>
<organism evidence="2 3">
    <name type="scientific">Dothistroma septosporum (strain NZE10 / CBS 128990)</name>
    <name type="common">Red band needle blight fungus</name>
    <name type="synonym">Mycosphaerella pini</name>
    <dbReference type="NCBI Taxonomy" id="675120"/>
    <lineage>
        <taxon>Eukaryota</taxon>
        <taxon>Fungi</taxon>
        <taxon>Dikarya</taxon>
        <taxon>Ascomycota</taxon>
        <taxon>Pezizomycotina</taxon>
        <taxon>Dothideomycetes</taxon>
        <taxon>Dothideomycetidae</taxon>
        <taxon>Mycosphaerellales</taxon>
        <taxon>Mycosphaerellaceae</taxon>
        <taxon>Dothistroma</taxon>
    </lineage>
</organism>
<reference evidence="2 3" key="2">
    <citation type="journal article" date="2012" name="PLoS Pathog.">
        <title>Diverse lifestyles and strategies of plant pathogenesis encoded in the genomes of eighteen Dothideomycetes fungi.</title>
        <authorList>
            <person name="Ohm R.A."/>
            <person name="Feau N."/>
            <person name="Henrissat B."/>
            <person name="Schoch C.L."/>
            <person name="Horwitz B.A."/>
            <person name="Barry K.W."/>
            <person name="Condon B.J."/>
            <person name="Copeland A.C."/>
            <person name="Dhillon B."/>
            <person name="Glaser F."/>
            <person name="Hesse C.N."/>
            <person name="Kosti I."/>
            <person name="LaButti K."/>
            <person name="Lindquist E.A."/>
            <person name="Lucas S."/>
            <person name="Salamov A.A."/>
            <person name="Bradshaw R.E."/>
            <person name="Ciuffetti L."/>
            <person name="Hamelin R.C."/>
            <person name="Kema G.H.J."/>
            <person name="Lawrence C."/>
            <person name="Scott J.A."/>
            <person name="Spatafora J.W."/>
            <person name="Turgeon B.G."/>
            <person name="de Wit P.J.G.M."/>
            <person name="Zhong S."/>
            <person name="Goodwin S.B."/>
            <person name="Grigoriev I.V."/>
        </authorList>
    </citation>
    <scope>NUCLEOTIDE SEQUENCE [LARGE SCALE GENOMIC DNA]</scope>
    <source>
        <strain evidence="3">NZE10 / CBS 128990</strain>
    </source>
</reference>
<dbReference type="SUPFAM" id="SSF51445">
    <property type="entry name" value="(Trans)glycosidases"/>
    <property type="match status" value="1"/>
</dbReference>
<dbReference type="eggNOG" id="ENOG502S2W1">
    <property type="taxonomic scope" value="Eukaryota"/>
</dbReference>
<dbReference type="PANTHER" id="PTHR34154:SF3">
    <property type="entry name" value="ALKALI-SENSITIVE LINKAGE PROTEIN 1"/>
    <property type="match status" value="1"/>
</dbReference>
<dbReference type="AlphaFoldDB" id="N1PJ01"/>
<evidence type="ECO:0000259" key="1">
    <source>
        <dbReference type="Pfam" id="PF11790"/>
    </source>
</evidence>
<dbReference type="Proteomes" id="UP000016933">
    <property type="component" value="Unassembled WGS sequence"/>
</dbReference>
<dbReference type="OrthoDB" id="43654at2759"/>
<dbReference type="OMA" id="WYDNFAG"/>
<dbReference type="HOGENOM" id="CLU_040908_6_2_1"/>
<dbReference type="Gene3D" id="3.20.20.80">
    <property type="entry name" value="Glycosidases"/>
    <property type="match status" value="1"/>
</dbReference>
<evidence type="ECO:0000313" key="2">
    <source>
        <dbReference type="EMBL" id="EME42568.1"/>
    </source>
</evidence>
<name>N1PJ01_DOTSN</name>
<gene>
    <name evidence="2" type="ORF">DOTSEDRAFT_73419</name>
</gene>
<feature type="domain" description="Asl1-like glycosyl hydrolase catalytic" evidence="1">
    <location>
        <begin position="1"/>
        <end position="196"/>
    </location>
</feature>
<protein>
    <recommendedName>
        <fullName evidence="1">Asl1-like glycosyl hydrolase catalytic domain-containing protein</fullName>
    </recommendedName>
</protein>
<proteinExistence type="predicted"/>